<accession>A0A7D3VN58</accession>
<evidence type="ECO:0000259" key="1">
    <source>
        <dbReference type="PROSITE" id="PS51340"/>
    </source>
</evidence>
<dbReference type="InterPro" id="IPR005302">
    <property type="entry name" value="MoCF_Sase_C"/>
</dbReference>
<dbReference type="Pfam" id="PF03476">
    <property type="entry name" value="MOSC_N"/>
    <property type="match status" value="1"/>
</dbReference>
<proteinExistence type="predicted"/>
<evidence type="ECO:0000313" key="3">
    <source>
        <dbReference type="Proteomes" id="UP000501240"/>
    </source>
</evidence>
<sequence>MTRLGTVAALRRYPVKSMLGEDLAEADIGAGGLGGDRRWALLDTETGRIASAKNPRLWRAMLTMAATADGDGARIALPSGETVRTGDPDAAEVLSRALGRRVEPASVPPEGATLERAVPEEVLAAGVTAEVAVEETVIGLGAPSGGGFVDFAPLHLIGTATLDAIGAESPRGTAEDVRYRPNLVVETGGPAFGENDWAGREMAVGDEVVLRVTVPTPRCSIPTLEHGALPRDPAALRVPAARNRVEPIPGLGPRACAGVYAQVLRPGRVRRGAAVRLR</sequence>
<dbReference type="AlphaFoldDB" id="A0A7D3VN58"/>
<gene>
    <name evidence="2" type="ORF">ACTIVE_0089</name>
</gene>
<name>A0A7D3VN58_ACTVE</name>
<dbReference type="Gene3D" id="2.40.33.20">
    <property type="entry name" value="PK beta-barrel domain-like"/>
    <property type="match status" value="1"/>
</dbReference>
<dbReference type="InterPro" id="IPR005303">
    <property type="entry name" value="MOCOS_middle"/>
</dbReference>
<evidence type="ECO:0000313" key="2">
    <source>
        <dbReference type="EMBL" id="QKG18455.1"/>
    </source>
</evidence>
<dbReference type="PROSITE" id="PS51340">
    <property type="entry name" value="MOSC"/>
    <property type="match status" value="1"/>
</dbReference>
<dbReference type="GO" id="GO:0003824">
    <property type="term" value="F:catalytic activity"/>
    <property type="evidence" value="ECO:0007669"/>
    <property type="project" value="InterPro"/>
</dbReference>
<dbReference type="GO" id="GO:0030151">
    <property type="term" value="F:molybdenum ion binding"/>
    <property type="evidence" value="ECO:0007669"/>
    <property type="project" value="InterPro"/>
</dbReference>
<organism evidence="2 3">
    <name type="scientific">Actinomadura verrucosospora</name>
    <dbReference type="NCBI Taxonomy" id="46165"/>
    <lineage>
        <taxon>Bacteria</taxon>
        <taxon>Bacillati</taxon>
        <taxon>Actinomycetota</taxon>
        <taxon>Actinomycetes</taxon>
        <taxon>Streptosporangiales</taxon>
        <taxon>Thermomonosporaceae</taxon>
        <taxon>Actinomadura</taxon>
    </lineage>
</organism>
<keyword evidence="3" id="KW-1185">Reference proteome</keyword>
<dbReference type="GO" id="GO:0030170">
    <property type="term" value="F:pyridoxal phosphate binding"/>
    <property type="evidence" value="ECO:0007669"/>
    <property type="project" value="InterPro"/>
</dbReference>
<dbReference type="EMBL" id="CP053892">
    <property type="protein sequence ID" value="QKG18455.1"/>
    <property type="molecule type" value="Genomic_DNA"/>
</dbReference>
<protein>
    <submittedName>
        <fullName evidence="2">MOSC domain-containing protein</fullName>
    </submittedName>
</protein>
<dbReference type="RefSeq" id="WP_173091697.1">
    <property type="nucleotide sequence ID" value="NZ_CP053892.1"/>
</dbReference>
<dbReference type="SUPFAM" id="SSF50800">
    <property type="entry name" value="PK beta-barrel domain-like"/>
    <property type="match status" value="1"/>
</dbReference>
<reference evidence="2 3" key="1">
    <citation type="submission" date="2020-05" db="EMBL/GenBank/DDBJ databases">
        <title>Actinomadura verrucosospora NRRL-B18236 (PFL_A860) Genome sequencing and assembly.</title>
        <authorList>
            <person name="Samborskyy M."/>
        </authorList>
    </citation>
    <scope>NUCLEOTIDE SEQUENCE [LARGE SCALE GENOMIC DNA]</scope>
    <source>
        <strain evidence="2 3">NRRL:B18236</strain>
    </source>
</reference>
<feature type="domain" description="MOSC" evidence="1">
    <location>
        <begin position="116"/>
        <end position="278"/>
    </location>
</feature>
<dbReference type="Pfam" id="PF03473">
    <property type="entry name" value="MOSC"/>
    <property type="match status" value="1"/>
</dbReference>
<dbReference type="Proteomes" id="UP000501240">
    <property type="component" value="Chromosome"/>
</dbReference>
<dbReference type="InterPro" id="IPR011037">
    <property type="entry name" value="Pyrv_Knase-like_insert_dom_sf"/>
</dbReference>